<comment type="caution">
    <text evidence="11">The sequence shown here is derived from an EMBL/GenBank/DDBJ whole genome shotgun (WGS) entry which is preliminary data.</text>
</comment>
<feature type="transmembrane region" description="Helical" evidence="10">
    <location>
        <begin position="144"/>
        <end position="164"/>
    </location>
</feature>
<evidence type="ECO:0000256" key="3">
    <source>
        <dbReference type="ARBA" id="ARBA00022448"/>
    </source>
</evidence>
<keyword evidence="3 8" id="KW-0813">Transport</keyword>
<dbReference type="SUPFAM" id="SSF81338">
    <property type="entry name" value="Aquaporin-like"/>
    <property type="match status" value="1"/>
</dbReference>
<dbReference type="Gene3D" id="1.20.1080.10">
    <property type="entry name" value="Glycerol uptake facilitator protein"/>
    <property type="match status" value="1"/>
</dbReference>
<keyword evidence="6 10" id="KW-0472">Membrane</keyword>
<dbReference type="InterPro" id="IPR023271">
    <property type="entry name" value="Aquaporin-like"/>
</dbReference>
<dbReference type="Proteomes" id="UP000494206">
    <property type="component" value="Unassembled WGS sequence"/>
</dbReference>
<dbReference type="InterPro" id="IPR000425">
    <property type="entry name" value="MIP"/>
</dbReference>
<comment type="subcellular location">
    <subcellularLocation>
        <location evidence="1">Membrane</location>
        <topology evidence="1">Multi-pass membrane protein</topology>
    </subcellularLocation>
</comment>
<evidence type="ECO:0000256" key="2">
    <source>
        <dbReference type="ARBA" id="ARBA00006175"/>
    </source>
</evidence>
<accession>A0A8S1E5T5</accession>
<dbReference type="Pfam" id="PF00230">
    <property type="entry name" value="MIP"/>
    <property type="match status" value="1"/>
</dbReference>
<proteinExistence type="inferred from homology"/>
<organism evidence="11 12">
    <name type="scientific">Caenorhabditis bovis</name>
    <dbReference type="NCBI Taxonomy" id="2654633"/>
    <lineage>
        <taxon>Eukaryota</taxon>
        <taxon>Metazoa</taxon>
        <taxon>Ecdysozoa</taxon>
        <taxon>Nematoda</taxon>
        <taxon>Chromadorea</taxon>
        <taxon>Rhabditida</taxon>
        <taxon>Rhabditina</taxon>
        <taxon>Rhabditomorpha</taxon>
        <taxon>Rhabditoidea</taxon>
        <taxon>Rhabditidae</taxon>
        <taxon>Peloderinae</taxon>
        <taxon>Caenorhabditis</taxon>
    </lineage>
</organism>
<evidence type="ECO:0000256" key="7">
    <source>
        <dbReference type="ARBA" id="ARBA00045280"/>
    </source>
</evidence>
<evidence type="ECO:0000313" key="11">
    <source>
        <dbReference type="EMBL" id="CAB3399057.1"/>
    </source>
</evidence>
<feature type="transmembrane region" description="Helical" evidence="10">
    <location>
        <begin position="245"/>
        <end position="263"/>
    </location>
</feature>
<keyword evidence="5 10" id="KW-1133">Transmembrane helix</keyword>
<comment type="similarity">
    <text evidence="2 8">Belongs to the MIP/aquaporin (TC 1.A.8) family.</text>
</comment>
<dbReference type="GO" id="GO:0015250">
    <property type="term" value="F:water channel activity"/>
    <property type="evidence" value="ECO:0007669"/>
    <property type="project" value="TreeGrafter"/>
</dbReference>
<evidence type="ECO:0000256" key="10">
    <source>
        <dbReference type="SAM" id="Phobius"/>
    </source>
</evidence>
<gene>
    <name evidence="11" type="ORF">CBOVIS_LOCUS2248</name>
</gene>
<evidence type="ECO:0000256" key="1">
    <source>
        <dbReference type="ARBA" id="ARBA00004141"/>
    </source>
</evidence>
<comment type="function">
    <text evidence="7">Aquaglyceroporin that may modulate the water content and osmolytes during anhydrobiosis.</text>
</comment>
<dbReference type="AlphaFoldDB" id="A0A8S1E5T5"/>
<protein>
    <submittedName>
        <fullName evidence="11">Uncharacterized protein</fullName>
    </submittedName>
</protein>
<dbReference type="GO" id="GO:0016323">
    <property type="term" value="C:basolateral plasma membrane"/>
    <property type="evidence" value="ECO:0007669"/>
    <property type="project" value="TreeGrafter"/>
</dbReference>
<dbReference type="OrthoDB" id="3222at2759"/>
<dbReference type="EMBL" id="CADEPM010000001">
    <property type="protein sequence ID" value="CAB3399057.1"/>
    <property type="molecule type" value="Genomic_DNA"/>
</dbReference>
<dbReference type="InterPro" id="IPR050363">
    <property type="entry name" value="MIP/Aquaporin"/>
</dbReference>
<keyword evidence="12" id="KW-1185">Reference proteome</keyword>
<dbReference type="PROSITE" id="PS00221">
    <property type="entry name" value="MIP"/>
    <property type="match status" value="1"/>
</dbReference>
<evidence type="ECO:0000256" key="4">
    <source>
        <dbReference type="ARBA" id="ARBA00022692"/>
    </source>
</evidence>
<evidence type="ECO:0000256" key="9">
    <source>
        <dbReference type="SAM" id="MobiDB-lite"/>
    </source>
</evidence>
<dbReference type="NCBIfam" id="TIGR00861">
    <property type="entry name" value="MIP"/>
    <property type="match status" value="1"/>
</dbReference>
<dbReference type="PRINTS" id="PR00783">
    <property type="entry name" value="MINTRINSICP"/>
</dbReference>
<name>A0A8S1E5T5_9PELO</name>
<feature type="transmembrane region" description="Helical" evidence="10">
    <location>
        <begin position="275"/>
        <end position="297"/>
    </location>
</feature>
<dbReference type="GO" id="GO:0015254">
    <property type="term" value="F:glycerol channel activity"/>
    <property type="evidence" value="ECO:0007669"/>
    <property type="project" value="TreeGrafter"/>
</dbReference>
<reference evidence="11 12" key="1">
    <citation type="submission" date="2020-04" db="EMBL/GenBank/DDBJ databases">
        <authorList>
            <person name="Laetsch R D."/>
            <person name="Stevens L."/>
            <person name="Kumar S."/>
            <person name="Blaxter L. M."/>
        </authorList>
    </citation>
    <scope>NUCLEOTIDE SEQUENCE [LARGE SCALE GENOMIC DNA]</scope>
</reference>
<evidence type="ECO:0000256" key="5">
    <source>
        <dbReference type="ARBA" id="ARBA00022989"/>
    </source>
</evidence>
<dbReference type="PANTHER" id="PTHR43829:SF27">
    <property type="entry name" value="AQUAPORIN-3"/>
    <property type="match status" value="1"/>
</dbReference>
<evidence type="ECO:0000256" key="6">
    <source>
        <dbReference type="ARBA" id="ARBA00023136"/>
    </source>
</evidence>
<feature type="compositionally biased region" description="Basic and acidic residues" evidence="9">
    <location>
        <begin position="16"/>
        <end position="30"/>
    </location>
</feature>
<evidence type="ECO:0000256" key="8">
    <source>
        <dbReference type="RuleBase" id="RU000477"/>
    </source>
</evidence>
<evidence type="ECO:0000313" key="12">
    <source>
        <dbReference type="Proteomes" id="UP000494206"/>
    </source>
</evidence>
<keyword evidence="4 8" id="KW-0812">Transmembrane</keyword>
<feature type="transmembrane region" description="Helical" evidence="10">
    <location>
        <begin position="105"/>
        <end position="132"/>
    </location>
</feature>
<sequence>MLSDHSDNSGITIDSESDKFQPDPPPRDSENPFNIAMQSPPGSPIIIARPEENENQILDAEAPIEIAQSQKSSMHTNAPPPFETDTEQMILVDKIRTKFHISNELLRAALAEMFCTGFLIFGGEAVSAQFVLSQRKMDEWICVALGWALALTFAVLMGARISGAHLNPAVSLFQLTQGKINVVRFLVYVVAQNVGAFFGALTVYVLYFDAINAFDGGNRTVTGPTATASIFATYPGPHLGVINGMMDQIIGTAILCIGVAAICDHKNRIPPFLQPAFIGALLAFIGMSLSLNSGYAINPARDFGPRLFTLFAGYGWRVFSYRSYKWFWIPIICPMIGGVIGAWMYEFFIGYQIPEDPETTYIHKILDERNPDGHLREIHVVEKKPQSETFSDDHNTTPYRNM</sequence>
<feature type="transmembrane region" description="Helical" evidence="10">
    <location>
        <begin position="185"/>
        <end position="207"/>
    </location>
</feature>
<feature type="transmembrane region" description="Helical" evidence="10">
    <location>
        <begin position="326"/>
        <end position="345"/>
    </location>
</feature>
<dbReference type="CDD" id="cd00333">
    <property type="entry name" value="MIP"/>
    <property type="match status" value="1"/>
</dbReference>
<feature type="region of interest" description="Disordered" evidence="9">
    <location>
        <begin position="1"/>
        <end position="47"/>
    </location>
</feature>
<dbReference type="PANTHER" id="PTHR43829">
    <property type="entry name" value="AQUAPORIN OR AQUAGLYCEROPORIN RELATED"/>
    <property type="match status" value="1"/>
</dbReference>
<dbReference type="InterPro" id="IPR022357">
    <property type="entry name" value="MIP_CS"/>
</dbReference>